<comment type="caution">
    <text evidence="1">The sequence shown here is derived from an EMBL/GenBank/DDBJ whole genome shotgun (WGS) entry which is preliminary data.</text>
</comment>
<accession>A0ACB9Q7C2</accession>
<dbReference type="Proteomes" id="UP000828941">
    <property type="component" value="Chromosome 1"/>
</dbReference>
<organism evidence="1 2">
    <name type="scientific">Bauhinia variegata</name>
    <name type="common">Purple orchid tree</name>
    <name type="synonym">Phanera variegata</name>
    <dbReference type="NCBI Taxonomy" id="167791"/>
    <lineage>
        <taxon>Eukaryota</taxon>
        <taxon>Viridiplantae</taxon>
        <taxon>Streptophyta</taxon>
        <taxon>Embryophyta</taxon>
        <taxon>Tracheophyta</taxon>
        <taxon>Spermatophyta</taxon>
        <taxon>Magnoliopsida</taxon>
        <taxon>eudicotyledons</taxon>
        <taxon>Gunneridae</taxon>
        <taxon>Pentapetalae</taxon>
        <taxon>rosids</taxon>
        <taxon>fabids</taxon>
        <taxon>Fabales</taxon>
        <taxon>Fabaceae</taxon>
        <taxon>Cercidoideae</taxon>
        <taxon>Cercideae</taxon>
        <taxon>Bauhiniinae</taxon>
        <taxon>Bauhinia</taxon>
    </lineage>
</organism>
<dbReference type="EMBL" id="CM039426">
    <property type="protein sequence ID" value="KAI4356939.1"/>
    <property type="molecule type" value="Genomic_DNA"/>
</dbReference>
<protein>
    <submittedName>
        <fullName evidence="1">Uncharacterized protein</fullName>
    </submittedName>
</protein>
<evidence type="ECO:0000313" key="1">
    <source>
        <dbReference type="EMBL" id="KAI4356939.1"/>
    </source>
</evidence>
<sequence>MMRLLIRTRPSTLENPLLSITFLPINLHFHSALALFVAKRSRLSLVLLHPLKMATAEFSGLHIAMSGTCIPSSQRFANTGVAVLGGKSKVGSCNKLASAYHIASVQPLQRGLTSSSIKSDKIITKAMSESSENKPVSGLPK</sequence>
<keyword evidence="2" id="KW-1185">Reference proteome</keyword>
<proteinExistence type="predicted"/>
<evidence type="ECO:0000313" key="2">
    <source>
        <dbReference type="Proteomes" id="UP000828941"/>
    </source>
</evidence>
<name>A0ACB9Q7C2_BAUVA</name>
<reference evidence="1 2" key="1">
    <citation type="journal article" date="2022" name="DNA Res.">
        <title>Chromosomal-level genome assembly of the orchid tree Bauhinia variegata (Leguminosae; Cercidoideae) supports the allotetraploid origin hypothesis of Bauhinia.</title>
        <authorList>
            <person name="Zhong Y."/>
            <person name="Chen Y."/>
            <person name="Zheng D."/>
            <person name="Pang J."/>
            <person name="Liu Y."/>
            <person name="Luo S."/>
            <person name="Meng S."/>
            <person name="Qian L."/>
            <person name="Wei D."/>
            <person name="Dai S."/>
            <person name="Zhou R."/>
        </authorList>
    </citation>
    <scope>NUCLEOTIDE SEQUENCE [LARGE SCALE GENOMIC DNA]</scope>
    <source>
        <strain evidence="1">BV-YZ2020</strain>
    </source>
</reference>
<gene>
    <name evidence="1" type="ORF">L6164_000919</name>
</gene>